<dbReference type="InterPro" id="IPR001487">
    <property type="entry name" value="Bromodomain"/>
</dbReference>
<feature type="compositionally biased region" description="Basic and acidic residues" evidence="3">
    <location>
        <begin position="36"/>
        <end position="70"/>
    </location>
</feature>
<feature type="region of interest" description="Disordered" evidence="3">
    <location>
        <begin position="675"/>
        <end position="709"/>
    </location>
</feature>
<feature type="compositionally biased region" description="Basic residues" evidence="3">
    <location>
        <begin position="800"/>
        <end position="809"/>
    </location>
</feature>
<feature type="region of interest" description="Disordered" evidence="3">
    <location>
        <begin position="776"/>
        <end position="884"/>
    </location>
</feature>
<dbReference type="AlphaFoldDB" id="A0A9N9A999"/>
<dbReference type="SUPFAM" id="SSF47370">
    <property type="entry name" value="Bromodomain"/>
    <property type="match status" value="1"/>
</dbReference>
<dbReference type="Proteomes" id="UP000789759">
    <property type="component" value="Unassembled WGS sequence"/>
</dbReference>
<feature type="region of interest" description="Disordered" evidence="3">
    <location>
        <begin position="621"/>
        <end position="651"/>
    </location>
</feature>
<dbReference type="OrthoDB" id="4062651at2759"/>
<gene>
    <name evidence="5" type="ORF">CPELLU_LOCUS3445</name>
</gene>
<organism evidence="5 6">
    <name type="scientific">Cetraspora pellucida</name>
    <dbReference type="NCBI Taxonomy" id="1433469"/>
    <lineage>
        <taxon>Eukaryota</taxon>
        <taxon>Fungi</taxon>
        <taxon>Fungi incertae sedis</taxon>
        <taxon>Mucoromycota</taxon>
        <taxon>Glomeromycotina</taxon>
        <taxon>Glomeromycetes</taxon>
        <taxon>Diversisporales</taxon>
        <taxon>Gigasporaceae</taxon>
        <taxon>Cetraspora</taxon>
    </lineage>
</organism>
<dbReference type="InterPro" id="IPR036427">
    <property type="entry name" value="Bromodomain-like_sf"/>
</dbReference>
<keyword evidence="1 2" id="KW-0103">Bromodomain</keyword>
<dbReference type="Gene3D" id="1.20.920.10">
    <property type="entry name" value="Bromodomain-like"/>
    <property type="match status" value="1"/>
</dbReference>
<feature type="domain" description="Bromo" evidence="4">
    <location>
        <begin position="222"/>
        <end position="291"/>
    </location>
</feature>
<feature type="compositionally biased region" description="Basic residues" evidence="3">
    <location>
        <begin position="693"/>
        <end position="704"/>
    </location>
</feature>
<protein>
    <submittedName>
        <fullName evidence="5">24282_t:CDS:1</fullName>
    </submittedName>
</protein>
<evidence type="ECO:0000256" key="3">
    <source>
        <dbReference type="SAM" id="MobiDB-lite"/>
    </source>
</evidence>
<comment type="caution">
    <text evidence="5">The sequence shown here is derived from an EMBL/GenBank/DDBJ whole genome shotgun (WGS) entry which is preliminary data.</text>
</comment>
<evidence type="ECO:0000313" key="6">
    <source>
        <dbReference type="Proteomes" id="UP000789759"/>
    </source>
</evidence>
<name>A0A9N9A999_9GLOM</name>
<evidence type="ECO:0000259" key="4">
    <source>
        <dbReference type="PROSITE" id="PS50014"/>
    </source>
</evidence>
<evidence type="ECO:0000313" key="5">
    <source>
        <dbReference type="EMBL" id="CAG8522305.1"/>
    </source>
</evidence>
<sequence length="1058" mass="121844">MTKTKGVRKTNTVGSRPGLAKPNIQETLVKNSVSDKPVKKDHEEKEVKGDEIKNLKETVQKNGKEKDTSKVLGNDKQKKTILAVKLEQEDQTTSKPKPLTITTNANTITSTPVLTFTKRKNGLSDDTLKIKRKLSFEQQQKVSNNIPLTPDELSPTSPTADANLRRGTKRIRSSTSNFADPPIESSPVILLFEFVNRLPSDPRRLSREELLRAGTWMFDTLLTKSFSRPFVNPVSEDALLYRSVISRLMDLTTAEKRLWAGKYKDLKNLYTDVAQILSNAFTFHNEGEIYEEARQMCDYFVKQLYPQLTKLVFGDDSLRMNELMPLPHEEIFTIPTFSFENLKSSKSIYVVPTMNYKRMQTNPQAIKKSIPSEVLDRLLNFNHGVLEYFKDGTKPSTPKLNISSTTRDYLRIYITKGVTMMTECIDNPNSIVVIMGNMKFIRKEKRFRFDALFARPFGKTHDLDTFEFPDLNDAKGWVRCAILARRDNIELSMATHWFANKLLPFSTTKFDESTLTPEFHEAYIESLWRDKPNIKVDPSMKFYSKDHEDSFIKSKDHEDSFIKSKDHEDSFVKSKDLEDSFVKSKDLEDSFVKSKDLEDSFVKLKDHKDLSIKSKDHKDLSIKSKDHEEPLLKSKHHGESLTKLKHHGESLTKLKHHEESFAKLKHHEESFAKLKHREESSAKLKHREESSAKLKHYGGSHVKSKGHERMHVKASKYQEASEIDVFSTGQPSPPEQIASSNHKSVSEKVITVEQVISLEKISSVKPKIIHDDLNNEPNIQIKQEPNDDVVVNDEKEKMALPKKTKRPRRSNRETYAYLNMLPKRRTRQQSQSEWNLPHDLLPQVTRQSSQPKRRKSGKPIERENPVITKSTEPEVTKPQNQVTSIVSHKRGPYKPRKIGIKNATIRRSARQANRKERTVTSNDSEKGSIKREKVYIKQEFEDGQNLMVIEERAVNECPMEIVQLVDQESDGQEIPLFLAEEVESFNENNDLENENNDLETPNQQSAPEPKGIWYNIKNAISGWYLLHHRDHSCGVSFRRRNFGVFGVFWGQMGNKQNV</sequence>
<feature type="region of interest" description="Disordered" evidence="3">
    <location>
        <begin position="906"/>
        <end position="928"/>
    </location>
</feature>
<keyword evidence="6" id="KW-1185">Reference proteome</keyword>
<dbReference type="Pfam" id="PF00439">
    <property type="entry name" value="Bromodomain"/>
    <property type="match status" value="1"/>
</dbReference>
<feature type="compositionally biased region" description="Basic and acidic residues" evidence="3">
    <location>
        <begin position="913"/>
        <end position="928"/>
    </location>
</feature>
<dbReference type="SMART" id="SM00297">
    <property type="entry name" value="BROMO"/>
    <property type="match status" value="1"/>
</dbReference>
<dbReference type="CDD" id="cd04369">
    <property type="entry name" value="Bromodomain"/>
    <property type="match status" value="1"/>
</dbReference>
<dbReference type="GO" id="GO:0006325">
    <property type="term" value="P:chromatin organization"/>
    <property type="evidence" value="ECO:0007669"/>
    <property type="project" value="UniProtKB-ARBA"/>
</dbReference>
<feature type="region of interest" description="Disordered" evidence="3">
    <location>
        <begin position="146"/>
        <end position="179"/>
    </location>
</feature>
<proteinExistence type="predicted"/>
<reference evidence="5" key="1">
    <citation type="submission" date="2021-06" db="EMBL/GenBank/DDBJ databases">
        <authorList>
            <person name="Kallberg Y."/>
            <person name="Tangrot J."/>
            <person name="Rosling A."/>
        </authorList>
    </citation>
    <scope>NUCLEOTIDE SEQUENCE</scope>
    <source>
        <strain evidence="5">FL966</strain>
    </source>
</reference>
<evidence type="ECO:0000256" key="2">
    <source>
        <dbReference type="PROSITE-ProRule" id="PRU00035"/>
    </source>
</evidence>
<accession>A0A9N9A999</accession>
<feature type="region of interest" description="Disordered" evidence="3">
    <location>
        <begin position="1"/>
        <end position="70"/>
    </location>
</feature>
<evidence type="ECO:0000256" key="1">
    <source>
        <dbReference type="ARBA" id="ARBA00023117"/>
    </source>
</evidence>
<dbReference type="PROSITE" id="PS50014">
    <property type="entry name" value="BROMODOMAIN_2"/>
    <property type="match status" value="1"/>
</dbReference>
<feature type="compositionally biased region" description="Polar residues" evidence="3">
    <location>
        <begin position="24"/>
        <end position="34"/>
    </location>
</feature>
<dbReference type="EMBL" id="CAJVQA010001686">
    <property type="protein sequence ID" value="CAG8522305.1"/>
    <property type="molecule type" value="Genomic_DNA"/>
</dbReference>
<feature type="compositionally biased region" description="Basic and acidic residues" evidence="3">
    <location>
        <begin position="675"/>
        <end position="692"/>
    </location>
</feature>
<feature type="region of interest" description="Disordered" evidence="3">
    <location>
        <begin position="990"/>
        <end position="1009"/>
    </location>
</feature>